<protein>
    <submittedName>
        <fullName evidence="2">Uncharacterized protein</fullName>
    </submittedName>
</protein>
<sequence>MDSGISITAEKLVDITARVASKIKVEDREIEKAVGISSFNLAKKSVEKVAFWLTESRNSLLYCKLCGKGPFTKRGLYLHLIRLHRNEIKTMLEEELKNEIRAII</sequence>
<dbReference type="AlphaFoldDB" id="A0A650CE72"/>
<dbReference type="OrthoDB" id="19360at2157"/>
<gene>
    <name evidence="2" type="ORF">D1869_02370</name>
    <name evidence="1" type="ORF">HNQ62_000639</name>
</gene>
<dbReference type="GeneID" id="1458452"/>
<name>A0A650CE72_SULOH</name>
<evidence type="ECO:0000313" key="3">
    <source>
        <dbReference type="Proteomes" id="UP000427373"/>
    </source>
</evidence>
<dbReference type="Proteomes" id="UP000582213">
    <property type="component" value="Unassembled WGS sequence"/>
</dbReference>
<keyword evidence="3" id="KW-1185">Reference proteome</keyword>
<organism evidence="2 3">
    <name type="scientific">Sulfurisphaera ohwakuensis</name>
    <dbReference type="NCBI Taxonomy" id="69656"/>
    <lineage>
        <taxon>Archaea</taxon>
        <taxon>Thermoproteota</taxon>
        <taxon>Thermoprotei</taxon>
        <taxon>Sulfolobales</taxon>
        <taxon>Sulfolobaceae</taxon>
        <taxon>Sulfurisphaera</taxon>
    </lineage>
</organism>
<evidence type="ECO:0000313" key="1">
    <source>
        <dbReference type="EMBL" id="MBB5252906.1"/>
    </source>
</evidence>
<evidence type="ECO:0000313" key="4">
    <source>
        <dbReference type="Proteomes" id="UP000582213"/>
    </source>
</evidence>
<dbReference type="RefSeq" id="WP_052846885.1">
    <property type="nucleotide sequence ID" value="NZ_AP031374.1"/>
</dbReference>
<dbReference type="EMBL" id="JACHFY010000002">
    <property type="protein sequence ID" value="MBB5252906.1"/>
    <property type="molecule type" value="Genomic_DNA"/>
</dbReference>
<dbReference type="KEGG" id="soh:D1869_02370"/>
<dbReference type="Proteomes" id="UP000427373">
    <property type="component" value="Chromosome"/>
</dbReference>
<accession>A0A650CE72</accession>
<dbReference type="EMBL" id="CP045484">
    <property type="protein sequence ID" value="QGR16163.1"/>
    <property type="molecule type" value="Genomic_DNA"/>
</dbReference>
<reference evidence="2 3" key="1">
    <citation type="submission" date="2019-10" db="EMBL/GenBank/DDBJ databases">
        <title>Genome Sequences from Six Type Strain Members of the Archaeal Family Sulfolobaceae: Acidianus ambivalens, Acidianus infernus, Metallosphaera prunae, Stygiolobus azoricus, Sulfolobus metallicus, and Sulfurisphaera ohwakuensis.</title>
        <authorList>
            <person name="Counts J.A."/>
            <person name="Kelly R.M."/>
        </authorList>
    </citation>
    <scope>NUCLEOTIDE SEQUENCE [LARGE SCALE GENOMIC DNA]</scope>
    <source>
        <strain evidence="2 3">TA-1</strain>
    </source>
</reference>
<proteinExistence type="predicted"/>
<evidence type="ECO:0000313" key="2">
    <source>
        <dbReference type="EMBL" id="QGR16163.1"/>
    </source>
</evidence>
<reference evidence="1 4" key="2">
    <citation type="submission" date="2020-08" db="EMBL/GenBank/DDBJ databases">
        <title>Genomic Encyclopedia of Type Strains, Phase IV (KMG-IV): sequencing the most valuable type-strain genomes for metagenomic binning, comparative biology and taxonomic classification.</title>
        <authorList>
            <person name="Goeker M."/>
        </authorList>
    </citation>
    <scope>NUCLEOTIDE SEQUENCE [LARGE SCALE GENOMIC DNA]</scope>
    <source>
        <strain evidence="1 4">DSM 12421</strain>
    </source>
</reference>